<sequence length="152" mass="17434">MYSTKIIYHEKQGHYQGVLFKNGVSVSQTEFMMNKALCIKKLNERIESYNFMNNTKIPRVRRDVKEDVIKEKQASLEVKTVTKEIATKVAKPNRRKPFTPYGLKGYVVDKKGNIRLMLDRRASACTIVLEPDMFAMLAEMVSATQNKLGANQ</sequence>
<gene>
    <name evidence="1" type="ORF">A6A20_02725</name>
</gene>
<evidence type="ECO:0000313" key="2">
    <source>
        <dbReference type="Proteomes" id="UP001155500"/>
    </source>
</evidence>
<comment type="caution">
    <text evidence="1">The sequence shown here is derived from an EMBL/GenBank/DDBJ whole genome shotgun (WGS) entry which is preliminary data.</text>
</comment>
<keyword evidence="2" id="KW-1185">Reference proteome</keyword>
<dbReference type="EMBL" id="LWID01000001">
    <property type="protein sequence ID" value="MDG6894562.1"/>
    <property type="molecule type" value="Genomic_DNA"/>
</dbReference>
<dbReference type="AlphaFoldDB" id="A0A9X4PA84"/>
<dbReference type="RefSeq" id="WP_279572037.1">
    <property type="nucleotide sequence ID" value="NZ_LWID01000001.1"/>
</dbReference>
<organism evidence="1 2">
    <name type="scientific">Volucribacter amazonae</name>
    <dbReference type="NCBI Taxonomy" id="256731"/>
    <lineage>
        <taxon>Bacteria</taxon>
        <taxon>Pseudomonadati</taxon>
        <taxon>Pseudomonadota</taxon>
        <taxon>Gammaproteobacteria</taxon>
        <taxon>Pasteurellales</taxon>
        <taxon>Pasteurellaceae</taxon>
        <taxon>Volucribacter</taxon>
    </lineage>
</organism>
<protein>
    <submittedName>
        <fullName evidence="1">Uncharacterized protein</fullName>
    </submittedName>
</protein>
<reference evidence="1" key="1">
    <citation type="submission" date="2016-03" db="EMBL/GenBank/DDBJ databases">
        <title>Co-evolution between Pasteurellaceae and their hosts.</title>
        <authorList>
            <person name="Hansen M.J."/>
            <person name="Bojesen A.M."/>
            <person name="Planet P."/>
        </authorList>
    </citation>
    <scope>NUCLEOTIDE SEQUENCE</scope>
    <source>
        <strain evidence="1">146/S8/89</strain>
    </source>
</reference>
<accession>A0A9X4PA84</accession>
<proteinExistence type="predicted"/>
<name>A0A9X4PA84_9PAST</name>
<evidence type="ECO:0000313" key="1">
    <source>
        <dbReference type="EMBL" id="MDG6894562.1"/>
    </source>
</evidence>
<dbReference type="Proteomes" id="UP001155500">
    <property type="component" value="Unassembled WGS sequence"/>
</dbReference>